<protein>
    <submittedName>
        <fullName evidence="2">Uncharacterized protein</fullName>
    </submittedName>
</protein>
<evidence type="ECO:0000313" key="2">
    <source>
        <dbReference type="EMBL" id="CBK80673.1"/>
    </source>
</evidence>
<feature type="coiled-coil region" evidence="1">
    <location>
        <begin position="32"/>
        <end position="62"/>
    </location>
</feature>
<dbReference type="Proteomes" id="UP000008798">
    <property type="component" value="Chromosome"/>
</dbReference>
<accession>D4J8K2</accession>
<reference evidence="2 3" key="2">
    <citation type="submission" date="2010-03" db="EMBL/GenBank/DDBJ databases">
        <authorList>
            <person name="Pajon A."/>
        </authorList>
    </citation>
    <scope>NUCLEOTIDE SEQUENCE [LARGE SCALE GENOMIC DNA]</scope>
    <source>
        <strain evidence="2 3">GD/7</strain>
    </source>
</reference>
<dbReference type="KEGG" id="cct:CC1_19420"/>
<sequence>MYYDYPEDEFYSDGEYQEQIDILKTAVRNSVKSEILEEMNRLRAENEKLQGIKEHFEEIERDFEIKKAECDGIVQNAEFTARTARLVKLMKDHKVVKWKSSRELVYGPKCQRCDKNRQVEVTLPSGRTVKDTCKCATKGKWFYYPKMYILNSFSDRYGRGTIDAYYKESKSNDDDAHYELYSHVLRDDLTRDEKETAIKELDRNVLKILFNSEEECQAVCDRLNKGLGNFMYTDEGKDIREIIKGEKPDES</sequence>
<evidence type="ECO:0000256" key="1">
    <source>
        <dbReference type="SAM" id="Coils"/>
    </source>
</evidence>
<organism evidence="2 3">
    <name type="scientific">Coprococcus catus GD/7</name>
    <dbReference type="NCBI Taxonomy" id="717962"/>
    <lineage>
        <taxon>Bacteria</taxon>
        <taxon>Bacillati</taxon>
        <taxon>Bacillota</taxon>
        <taxon>Clostridia</taxon>
        <taxon>Lachnospirales</taxon>
        <taxon>Lachnospiraceae</taxon>
        <taxon>Coprococcus</taxon>
    </lineage>
</organism>
<dbReference type="EMBL" id="FP929038">
    <property type="protein sequence ID" value="CBK80673.1"/>
    <property type="molecule type" value="Genomic_DNA"/>
</dbReference>
<gene>
    <name evidence="2" type="ORF">CC1_19420</name>
</gene>
<dbReference type="PATRIC" id="fig|717962.3.peg.1782"/>
<dbReference type="STRING" id="717962.CC1_19420"/>
<dbReference type="HOGENOM" id="CLU_1234341_0_0_9"/>
<reference evidence="2 3" key="1">
    <citation type="submission" date="2010-03" db="EMBL/GenBank/DDBJ databases">
        <title>The genome sequence of Coprococcus catus GD/7.</title>
        <authorList>
            <consortium name="metaHIT consortium -- http://www.metahit.eu/"/>
            <person name="Pajon A."/>
            <person name="Turner K."/>
            <person name="Parkhill J."/>
            <person name="Duncan S."/>
            <person name="Flint H."/>
        </authorList>
    </citation>
    <scope>NUCLEOTIDE SEQUENCE [LARGE SCALE GENOMIC DNA]</scope>
    <source>
        <strain evidence="2 3">GD/7</strain>
    </source>
</reference>
<dbReference type="RefSeq" id="WP_015514241.1">
    <property type="nucleotide sequence ID" value="NC_021009.1"/>
</dbReference>
<proteinExistence type="predicted"/>
<dbReference type="AlphaFoldDB" id="D4J8K2"/>
<keyword evidence="1" id="KW-0175">Coiled coil</keyword>
<evidence type="ECO:0000313" key="3">
    <source>
        <dbReference type="Proteomes" id="UP000008798"/>
    </source>
</evidence>
<name>D4J8K2_9FIRM</name>